<dbReference type="RefSeq" id="WP_151990466.1">
    <property type="nucleotide sequence ID" value="NZ_LR701528.1"/>
</dbReference>
<dbReference type="AlphaFoldDB" id="A0A5E7YQC4"/>
<evidence type="ECO:0000313" key="2">
    <source>
        <dbReference type="EMBL" id="VVT08937.1"/>
    </source>
</evidence>
<proteinExistence type="predicted"/>
<keyword evidence="1" id="KW-1133">Transmembrane helix</keyword>
<name>A0A5E7YQC4_9SPHN</name>
<organism evidence="2 3">
    <name type="scientific">Sphingomonas aurantiaca</name>
    <dbReference type="NCBI Taxonomy" id="185949"/>
    <lineage>
        <taxon>Bacteria</taxon>
        <taxon>Pseudomonadati</taxon>
        <taxon>Pseudomonadota</taxon>
        <taxon>Alphaproteobacteria</taxon>
        <taxon>Sphingomonadales</taxon>
        <taxon>Sphingomonadaceae</taxon>
        <taxon>Sphingomonas</taxon>
    </lineage>
</organism>
<keyword evidence="1" id="KW-0812">Transmembrane</keyword>
<protein>
    <submittedName>
        <fullName evidence="2">Uncharacterized protein</fullName>
    </submittedName>
</protein>
<evidence type="ECO:0000313" key="3">
    <source>
        <dbReference type="Proteomes" id="UP000326857"/>
    </source>
</evidence>
<sequence length="179" mass="19513">MTATATSNYIGEAMRATAALAPPSLADNPGLLTWNLFVMTAAFCLGLMMAGRQGRRLWAARNIDHPLDPVSVYRTIIFLAGCAIASRGGAEAVSLWSWSSGDAVTIERIAELKRWLDPLSIACGFTWMALHMLAEPMIEHQLRKAPLPVDMWSRWPQLRRPAAVLVVSLLMAAAAVGLR</sequence>
<gene>
    <name evidence="2" type="ORF">SPHINGO391_390248</name>
</gene>
<feature type="transmembrane region" description="Helical" evidence="1">
    <location>
        <begin position="32"/>
        <end position="51"/>
    </location>
</feature>
<evidence type="ECO:0000256" key="1">
    <source>
        <dbReference type="SAM" id="Phobius"/>
    </source>
</evidence>
<accession>A0A5E7YQC4</accession>
<reference evidence="2 3" key="1">
    <citation type="submission" date="2019-09" db="EMBL/GenBank/DDBJ databases">
        <authorList>
            <person name="Dittami M. S."/>
        </authorList>
    </citation>
    <scope>NUCLEOTIDE SEQUENCE [LARGE SCALE GENOMIC DNA]</scope>
    <source>
        <strain evidence="2">SPHINGO391</strain>
    </source>
</reference>
<keyword evidence="1" id="KW-0472">Membrane</keyword>
<dbReference type="Proteomes" id="UP000326857">
    <property type="component" value="Unassembled WGS sequence"/>
</dbReference>
<dbReference type="EMBL" id="CABVLI010000033">
    <property type="protein sequence ID" value="VVT08937.1"/>
    <property type="molecule type" value="Genomic_DNA"/>
</dbReference>
<feature type="transmembrane region" description="Helical" evidence="1">
    <location>
        <begin position="158"/>
        <end position="178"/>
    </location>
</feature>